<dbReference type="EMBL" id="MWPZ01000010">
    <property type="protein sequence ID" value="TIC90943.1"/>
    <property type="molecule type" value="Genomic_DNA"/>
</dbReference>
<feature type="chain" id="PRO_5020828493" evidence="1">
    <location>
        <begin position="20"/>
        <end position="136"/>
    </location>
</feature>
<evidence type="ECO:0000256" key="1">
    <source>
        <dbReference type="SAM" id="SignalP"/>
    </source>
</evidence>
<dbReference type="Proteomes" id="UP000305883">
    <property type="component" value="Unassembled WGS sequence"/>
</dbReference>
<dbReference type="InterPro" id="IPR011329">
    <property type="entry name" value="Killer_tox_Kp4/SMK"/>
</dbReference>
<dbReference type="GO" id="GO:0005576">
    <property type="term" value="C:extracellular region"/>
    <property type="evidence" value="ECO:0007669"/>
    <property type="project" value="InterPro"/>
</dbReference>
<dbReference type="Gene3D" id="3.30.430.10">
    <property type="entry name" value="Killer Toxin P4, subunit A"/>
    <property type="match status" value="1"/>
</dbReference>
<accession>A0A4V4NA62</accession>
<evidence type="ECO:0000313" key="4">
    <source>
        <dbReference type="Proteomes" id="UP000305883"/>
    </source>
</evidence>
<evidence type="ECO:0000259" key="2">
    <source>
        <dbReference type="Pfam" id="PF09044"/>
    </source>
</evidence>
<proteinExistence type="predicted"/>
<evidence type="ECO:0000313" key="3">
    <source>
        <dbReference type="EMBL" id="TIC90943.1"/>
    </source>
</evidence>
<dbReference type="Pfam" id="PF09044">
    <property type="entry name" value="Kp4"/>
    <property type="match status" value="1"/>
</dbReference>
<keyword evidence="1" id="KW-0732">Signal</keyword>
<dbReference type="SMR" id="A0A4V4NA62"/>
<comment type="caution">
    <text evidence="3">The sequence shown here is derived from an EMBL/GenBank/DDBJ whole genome shotgun (WGS) entry which is preliminary data.</text>
</comment>
<protein>
    <submittedName>
        <fullName evidence="3">KP4 killer toxin</fullName>
    </submittedName>
</protein>
<gene>
    <name evidence="3" type="ORF">CH35J_011167</name>
</gene>
<sequence length="136" mass="14357">MQFSSFLAVVLAAASPATALGINCRGSVRCGGNGQPGNIRGDEAASLANWIRGIDENRWYNNGQQIACTSTNICAFLQNTGGAPGRNIKGLAHFIPEHSCKVCGSVPYFYPGINDVSQGELTFNWVTNTCGKVGLC</sequence>
<feature type="domain" description="Killer toxin Kp4" evidence="2">
    <location>
        <begin position="7"/>
        <end position="127"/>
    </location>
</feature>
<name>A0A4V4NA62_9PEZI</name>
<dbReference type="InterPro" id="IPR015131">
    <property type="entry name" value="Killer_tox_Kp4"/>
</dbReference>
<dbReference type="OrthoDB" id="4177994at2759"/>
<dbReference type="SUPFAM" id="SSF55221">
    <property type="entry name" value="Yeast killer toxins"/>
    <property type="match status" value="1"/>
</dbReference>
<organism evidence="3 4">
    <name type="scientific">Colletotrichum higginsianum</name>
    <dbReference type="NCBI Taxonomy" id="80884"/>
    <lineage>
        <taxon>Eukaryota</taxon>
        <taxon>Fungi</taxon>
        <taxon>Dikarya</taxon>
        <taxon>Ascomycota</taxon>
        <taxon>Pezizomycotina</taxon>
        <taxon>Sordariomycetes</taxon>
        <taxon>Hypocreomycetidae</taxon>
        <taxon>Glomerellales</taxon>
        <taxon>Glomerellaceae</taxon>
        <taxon>Colletotrichum</taxon>
        <taxon>Colletotrichum destructivum species complex</taxon>
    </lineage>
</organism>
<dbReference type="AlphaFoldDB" id="A0A4V4NA62"/>
<feature type="signal peptide" evidence="1">
    <location>
        <begin position="1"/>
        <end position="19"/>
    </location>
</feature>
<reference evidence="3 4" key="1">
    <citation type="journal article" date="2019" name="Genome Biol. Evol.">
        <title>Genomic Plasticity Mediated by Transposable Elements in the Plant Pathogenic Fungus Colletotrichum higginsianum.</title>
        <authorList>
            <person name="Tsushima A."/>
            <person name="Gan P."/>
            <person name="Kumakura N."/>
            <person name="Narusaka M."/>
            <person name="Takano Y."/>
            <person name="Narusaka Y."/>
            <person name="Shirasu K."/>
        </authorList>
    </citation>
    <scope>NUCLEOTIDE SEQUENCE [LARGE SCALE GENOMIC DNA]</scope>
    <source>
        <strain evidence="3 4">MAFF305635-RFP</strain>
    </source>
</reference>